<dbReference type="Proteomes" id="UP001143981">
    <property type="component" value="Unassembled WGS sequence"/>
</dbReference>
<dbReference type="Pfam" id="PF20789">
    <property type="entry name" value="4HBT_3C"/>
    <property type="match status" value="1"/>
</dbReference>
<accession>A0A9W8CXN8</accession>
<dbReference type="InterPro" id="IPR029069">
    <property type="entry name" value="HotDog_dom_sf"/>
</dbReference>
<dbReference type="EMBL" id="JANBOI010000971">
    <property type="protein sequence ID" value="KAJ1727823.1"/>
    <property type="molecule type" value="Genomic_DNA"/>
</dbReference>
<reference evidence="5" key="1">
    <citation type="submission" date="2022-07" db="EMBL/GenBank/DDBJ databases">
        <title>Phylogenomic reconstructions and comparative analyses of Kickxellomycotina fungi.</title>
        <authorList>
            <person name="Reynolds N.K."/>
            <person name="Stajich J.E."/>
            <person name="Barry K."/>
            <person name="Grigoriev I.V."/>
            <person name="Crous P."/>
            <person name="Smith M.E."/>
        </authorList>
    </citation>
    <scope>NUCLEOTIDE SEQUENCE</scope>
    <source>
        <strain evidence="5">BCRC 34381</strain>
    </source>
</reference>
<dbReference type="SUPFAM" id="SSF54637">
    <property type="entry name" value="Thioesterase/thiol ester dehydrase-isomerase"/>
    <property type="match status" value="2"/>
</dbReference>
<dbReference type="Pfam" id="PF13622">
    <property type="entry name" value="4HBT_3"/>
    <property type="match status" value="1"/>
</dbReference>
<dbReference type="Gene3D" id="2.40.160.210">
    <property type="entry name" value="Acyl-CoA thioesterase, double hotdog domain"/>
    <property type="match status" value="1"/>
</dbReference>
<dbReference type="GO" id="GO:0005782">
    <property type="term" value="C:peroxisomal matrix"/>
    <property type="evidence" value="ECO:0007669"/>
    <property type="project" value="UniProtKB-SubCell"/>
</dbReference>
<dbReference type="InterPro" id="IPR003703">
    <property type="entry name" value="Acyl_CoA_thio"/>
</dbReference>
<dbReference type="PANTHER" id="PTHR11066:SF34">
    <property type="entry name" value="ACYL-COENZYME A THIOESTERASE 8"/>
    <property type="match status" value="1"/>
</dbReference>
<evidence type="ECO:0000256" key="2">
    <source>
        <dbReference type="ARBA" id="ARBA00022801"/>
    </source>
</evidence>
<evidence type="ECO:0000313" key="5">
    <source>
        <dbReference type="EMBL" id="KAJ1727823.1"/>
    </source>
</evidence>
<keyword evidence="6" id="KW-1185">Reference proteome</keyword>
<evidence type="ECO:0008006" key="7">
    <source>
        <dbReference type="Google" id="ProtNLM"/>
    </source>
</evidence>
<proteinExistence type="inferred from homology"/>
<gene>
    <name evidence="5" type="ORF">LPJ61_004377</name>
</gene>
<keyword evidence="2" id="KW-0378">Hydrolase</keyword>
<dbReference type="InterPro" id="IPR042171">
    <property type="entry name" value="Acyl-CoA_hotdog"/>
</dbReference>
<dbReference type="GO" id="GO:0009062">
    <property type="term" value="P:fatty acid catabolic process"/>
    <property type="evidence" value="ECO:0007669"/>
    <property type="project" value="TreeGrafter"/>
</dbReference>
<dbReference type="CDD" id="cd03445">
    <property type="entry name" value="Thioesterase_II_repeat2"/>
    <property type="match status" value="1"/>
</dbReference>
<feature type="domain" description="Acyl-CoA thioesterase-like C-terminal" evidence="4">
    <location>
        <begin position="153"/>
        <end position="266"/>
    </location>
</feature>
<sequence length="279" mass="31093">MVDDQTYVSESLWGSPVSSIVFGGQLAGLSLAAAFKTVDSSYVARSMHIQFIKCVVKVAPVTFKVQDVASGSRFISRTVQAFQNSALVMQTVCNFIMEMPPDYQADFQYQKAMPDEAAPGSSADCPYLLDPQGYPNGFPAKIWVTELDSDLTTPGPPRQRIWLESPDGQRRTAQLEQCVMAAYSDVHFIRVVVRPFGIRVIPPPAQLRKLVSIDHHVWFHQQADLGKRVFVDTWCSRLGSGRGFVQSEFFTHDGRLAATVVQEGRVDIKPEMPQPRPKL</sequence>
<dbReference type="PANTHER" id="PTHR11066">
    <property type="entry name" value="ACYL-COA THIOESTERASE"/>
    <property type="match status" value="1"/>
</dbReference>
<comment type="similarity">
    <text evidence="1">Belongs to the C/M/P thioester hydrolase family.</text>
</comment>
<protein>
    <recommendedName>
        <fullName evidence="7">Thioesterase/thiol ester dehydrase-isomerase</fullName>
    </recommendedName>
</protein>
<evidence type="ECO:0000256" key="1">
    <source>
        <dbReference type="ARBA" id="ARBA00006538"/>
    </source>
</evidence>
<name>A0A9W8CXN8_9FUNG</name>
<dbReference type="OrthoDB" id="68328at2759"/>
<evidence type="ECO:0000259" key="4">
    <source>
        <dbReference type="Pfam" id="PF20789"/>
    </source>
</evidence>
<dbReference type="AlphaFoldDB" id="A0A9W8CXN8"/>
<dbReference type="GO" id="GO:0047617">
    <property type="term" value="F:fatty acyl-CoA hydrolase activity"/>
    <property type="evidence" value="ECO:0007669"/>
    <property type="project" value="InterPro"/>
</dbReference>
<evidence type="ECO:0000259" key="3">
    <source>
        <dbReference type="Pfam" id="PF13622"/>
    </source>
</evidence>
<evidence type="ECO:0000313" key="6">
    <source>
        <dbReference type="Proteomes" id="UP001143981"/>
    </source>
</evidence>
<dbReference type="GO" id="GO:0006637">
    <property type="term" value="P:acyl-CoA metabolic process"/>
    <property type="evidence" value="ECO:0007669"/>
    <property type="project" value="InterPro"/>
</dbReference>
<feature type="domain" description="Acyl-CoA thioesterase-like N-terminal HotDog" evidence="3">
    <location>
        <begin position="15"/>
        <end position="95"/>
    </location>
</feature>
<dbReference type="CDD" id="cd03444">
    <property type="entry name" value="Thioesterase_II_repeat1"/>
    <property type="match status" value="1"/>
</dbReference>
<dbReference type="InterPro" id="IPR049450">
    <property type="entry name" value="ACOT8-like_C"/>
</dbReference>
<comment type="caution">
    <text evidence="5">The sequence shown here is derived from an EMBL/GenBank/DDBJ whole genome shotgun (WGS) entry which is preliminary data.</text>
</comment>
<organism evidence="5 6">
    <name type="scientific">Coemansia biformis</name>
    <dbReference type="NCBI Taxonomy" id="1286918"/>
    <lineage>
        <taxon>Eukaryota</taxon>
        <taxon>Fungi</taxon>
        <taxon>Fungi incertae sedis</taxon>
        <taxon>Zoopagomycota</taxon>
        <taxon>Kickxellomycotina</taxon>
        <taxon>Kickxellomycetes</taxon>
        <taxon>Kickxellales</taxon>
        <taxon>Kickxellaceae</taxon>
        <taxon>Coemansia</taxon>
    </lineage>
</organism>
<dbReference type="InterPro" id="IPR049449">
    <property type="entry name" value="TesB_ACOT8-like_N"/>
</dbReference>